<dbReference type="GO" id="GO:0006508">
    <property type="term" value="P:proteolysis"/>
    <property type="evidence" value="ECO:0007669"/>
    <property type="project" value="UniProtKB-KW"/>
</dbReference>
<dbReference type="AlphaFoldDB" id="A0AA96L8I6"/>
<name>A0AA96L8I6_9BACL</name>
<dbReference type="InterPro" id="IPR009665">
    <property type="entry name" value="YyaC"/>
</dbReference>
<dbReference type="InterPro" id="IPR023430">
    <property type="entry name" value="Pept_HybD-like_dom_sf"/>
</dbReference>
<sequence>MKPVPVVEHQVKVPFTDPTACVQLVRGISGFLSELPPGRRIVLVCVGTDRCTGDSLGPLVGTTLLKYRSPHFDLFGTLERPVHAINLYETLSVIQETVRNPYVIGIDACLGLASSVGSIEVGEGPVRPGAGVNKELPPVGDMHVTGVVNVGGFLQHAVLQNTRLHLVMGMADLIARSLYRSVTMWQRSQAAEGPAIGGPGGAPRVVALPAARRKSLEAGRIQSQPI</sequence>
<organism evidence="1 2">
    <name type="scientific">Paenibacillus aurantius</name>
    <dbReference type="NCBI Taxonomy" id="2918900"/>
    <lineage>
        <taxon>Bacteria</taxon>
        <taxon>Bacillati</taxon>
        <taxon>Bacillota</taxon>
        <taxon>Bacilli</taxon>
        <taxon>Bacillales</taxon>
        <taxon>Paenibacillaceae</taxon>
        <taxon>Paenibacillus</taxon>
    </lineage>
</organism>
<keyword evidence="2" id="KW-1185">Reference proteome</keyword>
<dbReference type="EMBL" id="CP130318">
    <property type="protein sequence ID" value="WNQ09039.1"/>
    <property type="molecule type" value="Genomic_DNA"/>
</dbReference>
<dbReference type="KEGG" id="paun:MJA45_15435"/>
<proteinExistence type="predicted"/>
<accession>A0AA96L8I6</accession>
<dbReference type="Proteomes" id="UP001305702">
    <property type="component" value="Chromosome"/>
</dbReference>
<evidence type="ECO:0000313" key="1">
    <source>
        <dbReference type="EMBL" id="WNQ09039.1"/>
    </source>
</evidence>
<protein>
    <submittedName>
        <fullName evidence="1">Spore protease YyaC</fullName>
    </submittedName>
</protein>
<dbReference type="GO" id="GO:0008233">
    <property type="term" value="F:peptidase activity"/>
    <property type="evidence" value="ECO:0007669"/>
    <property type="project" value="UniProtKB-KW"/>
</dbReference>
<reference evidence="1 2" key="1">
    <citation type="submission" date="2022-02" db="EMBL/GenBank/DDBJ databases">
        <title>Paenibacillus sp. MBLB1776 Whole Genome Shotgun Sequencing.</title>
        <authorList>
            <person name="Hwang C.Y."/>
            <person name="Cho E.-S."/>
            <person name="Seo M.-J."/>
        </authorList>
    </citation>
    <scope>NUCLEOTIDE SEQUENCE [LARGE SCALE GENOMIC DNA]</scope>
    <source>
        <strain evidence="1 2">MBLB1776</strain>
    </source>
</reference>
<dbReference type="NCBIfam" id="TIGR02841">
    <property type="entry name" value="spore_YyaC"/>
    <property type="match status" value="1"/>
</dbReference>
<keyword evidence="1" id="KW-0378">Hydrolase</keyword>
<gene>
    <name evidence="1" type="primary">yyaC</name>
    <name evidence="1" type="ORF">MJA45_15435</name>
</gene>
<evidence type="ECO:0000313" key="2">
    <source>
        <dbReference type="Proteomes" id="UP001305702"/>
    </source>
</evidence>
<dbReference type="RefSeq" id="WP_315602806.1">
    <property type="nucleotide sequence ID" value="NZ_CP130318.1"/>
</dbReference>
<dbReference type="Pfam" id="PF06866">
    <property type="entry name" value="DUF1256"/>
    <property type="match status" value="1"/>
</dbReference>
<dbReference type="SUPFAM" id="SSF53163">
    <property type="entry name" value="HybD-like"/>
    <property type="match status" value="1"/>
</dbReference>
<keyword evidence="1" id="KW-0645">Protease</keyword>